<reference evidence="3" key="1">
    <citation type="submission" date="2023-09" db="EMBL/GenBank/DDBJ databases">
        <title>Coexistence of blaNDM-1 and blaKPC-2 in Enterobacter chuandaensis.</title>
        <authorList>
            <person name="Chen R."/>
        </authorList>
    </citation>
    <scope>NUCLEOTIDE SEQUENCE</scope>
    <source>
        <strain evidence="3">FAHZZU5885</strain>
    </source>
</reference>
<reference evidence="2 4" key="2">
    <citation type="submission" date="2024-09" db="EMBL/GenBank/DDBJ databases">
        <title>Molecular characterization of Carbapenemase-producing Enterobacter cloacae Complex from Infections in Argentina.</title>
        <authorList>
            <person name="De Mendieta J.M."/>
            <person name="Gomez S."/>
        </authorList>
    </citation>
    <scope>NUCLEOTIDE SEQUENCE [LARGE SCALE GENOMIC DNA]</scope>
    <source>
        <strain evidence="2 4">M23267</strain>
    </source>
</reference>
<dbReference type="KEGG" id="echu:RQP59_11260"/>
<feature type="transmembrane region" description="Helical" evidence="1">
    <location>
        <begin position="113"/>
        <end position="129"/>
    </location>
</feature>
<evidence type="ECO:0000256" key="1">
    <source>
        <dbReference type="SAM" id="Phobius"/>
    </source>
</evidence>
<dbReference type="EMBL" id="JBHGSI010000002">
    <property type="protein sequence ID" value="MFB4718863.1"/>
    <property type="molecule type" value="Genomic_DNA"/>
</dbReference>
<sequence length="132" mass="15478">MIADNIYSAFIICVFAVFIFLVLTFYVDYRKHSGQVDKIYDLLIQKNLLKEDDYQTWKNLGFWGFGFRTTILSRLVRGKRIKLTESRWLEPQSCNIVLSNFELSWINSYKRKVKVATALFVLLLILAGVNEI</sequence>
<dbReference type="Proteomes" id="UP001577381">
    <property type="component" value="Unassembled WGS sequence"/>
</dbReference>
<accession>A0AA96M961</accession>
<keyword evidence="4" id="KW-1185">Reference proteome</keyword>
<evidence type="ECO:0000313" key="4">
    <source>
        <dbReference type="Proteomes" id="UP001577381"/>
    </source>
</evidence>
<keyword evidence="1" id="KW-0812">Transmembrane</keyword>
<dbReference type="RefSeq" id="WP_080329391.1">
    <property type="nucleotide sequence ID" value="NZ_CP135253.1"/>
</dbReference>
<dbReference type="EMBL" id="CP135253">
    <property type="protein sequence ID" value="WNS40094.1"/>
    <property type="molecule type" value="Genomic_DNA"/>
</dbReference>
<organism evidence="3">
    <name type="scientific">Enterobacter chuandaensis</name>
    <dbReference type="NCBI Taxonomy" id="2497875"/>
    <lineage>
        <taxon>Bacteria</taxon>
        <taxon>Pseudomonadati</taxon>
        <taxon>Pseudomonadota</taxon>
        <taxon>Gammaproteobacteria</taxon>
        <taxon>Enterobacterales</taxon>
        <taxon>Enterobacteriaceae</taxon>
        <taxon>Enterobacter</taxon>
        <taxon>Enterobacter cloacae complex</taxon>
    </lineage>
</organism>
<keyword evidence="1" id="KW-1133">Transmembrane helix</keyword>
<feature type="transmembrane region" description="Helical" evidence="1">
    <location>
        <begin position="6"/>
        <end position="27"/>
    </location>
</feature>
<dbReference type="AlphaFoldDB" id="A0AA96M961"/>
<name>A0AA96M961_9ENTR</name>
<evidence type="ECO:0000313" key="2">
    <source>
        <dbReference type="EMBL" id="MFB4718863.1"/>
    </source>
</evidence>
<gene>
    <name evidence="2" type="ORF">ACE3KR_08205</name>
    <name evidence="3" type="ORF">RQP59_11260</name>
</gene>
<keyword evidence="1" id="KW-0472">Membrane</keyword>
<proteinExistence type="predicted"/>
<protein>
    <submittedName>
        <fullName evidence="3">Uncharacterized protein</fullName>
    </submittedName>
</protein>
<evidence type="ECO:0000313" key="3">
    <source>
        <dbReference type="EMBL" id="WNS40094.1"/>
    </source>
</evidence>